<comment type="caution">
    <text evidence="1">The sequence shown here is derived from an EMBL/GenBank/DDBJ whole genome shotgun (WGS) entry which is preliminary data.</text>
</comment>
<reference evidence="1 2" key="1">
    <citation type="submission" date="2018-07" db="EMBL/GenBank/DDBJ databases">
        <title>Brachybacteriurn paraconglorneratum KCTC 9916.</title>
        <authorList>
            <person name="Li Y."/>
        </authorList>
    </citation>
    <scope>NUCLEOTIDE SEQUENCE [LARGE SCALE GENOMIC DNA]</scope>
    <source>
        <strain evidence="1 2">KCTC 9916</strain>
    </source>
</reference>
<protein>
    <submittedName>
        <fullName evidence="1">CopG family transcriptional regulator</fullName>
    </submittedName>
</protein>
<organism evidence="1 2">
    <name type="scientific">Brachybacterium paraconglomeratum</name>
    <dbReference type="NCBI Taxonomy" id="173362"/>
    <lineage>
        <taxon>Bacteria</taxon>
        <taxon>Bacillati</taxon>
        <taxon>Actinomycetota</taxon>
        <taxon>Actinomycetes</taxon>
        <taxon>Micrococcales</taxon>
        <taxon>Dermabacteraceae</taxon>
        <taxon>Brachybacterium</taxon>
    </lineage>
</organism>
<evidence type="ECO:0000313" key="2">
    <source>
        <dbReference type="Proteomes" id="UP000274327"/>
    </source>
</evidence>
<dbReference type="RefSeq" id="WP_010552105.1">
    <property type="nucleotide sequence ID" value="NZ_JALXWX010000017.1"/>
</dbReference>
<dbReference type="EMBL" id="QOCI01000003">
    <property type="protein sequence ID" value="RRR19262.1"/>
    <property type="molecule type" value="Genomic_DNA"/>
</dbReference>
<dbReference type="GeneID" id="78120656"/>
<dbReference type="Proteomes" id="UP000274327">
    <property type="component" value="Unassembled WGS sequence"/>
</dbReference>
<accession>A0A3R8QWE6</accession>
<proteinExistence type="predicted"/>
<keyword evidence="2" id="KW-1185">Reference proteome</keyword>
<gene>
    <name evidence="1" type="ORF">DS079_06415</name>
</gene>
<evidence type="ECO:0000313" key="1">
    <source>
        <dbReference type="EMBL" id="RRR19262.1"/>
    </source>
</evidence>
<sequence>MAMTLRLTDDDEKILAELAREEGVSRQEATVRAIREAAARRGHEKAVQDLSLRARTRYADLLDRLAQ</sequence>
<dbReference type="AlphaFoldDB" id="A0A3R8QWE6"/>
<name>A0A3R8QWE6_9MICO</name>